<reference evidence="1" key="1">
    <citation type="submission" date="2021-12" db="EMBL/GenBank/DDBJ databases">
        <title>taxonomy of Moraxella sp. ZY201224.</title>
        <authorList>
            <person name="Li F."/>
        </authorList>
    </citation>
    <scope>NUCLEOTIDE SEQUENCE</scope>
    <source>
        <strain evidence="1">ZY201224</strain>
    </source>
</reference>
<gene>
    <name evidence="1" type="ORF">LU297_09215</name>
</gene>
<dbReference type="Proteomes" id="UP001063782">
    <property type="component" value="Chromosome"/>
</dbReference>
<protein>
    <submittedName>
        <fullName evidence="1">Uncharacterized protein</fullName>
    </submittedName>
</protein>
<evidence type="ECO:0000313" key="1">
    <source>
        <dbReference type="EMBL" id="UXZ04727.1"/>
    </source>
</evidence>
<sequence length="62" mass="7085">MGKISDLAYNIGTSLNKEDINTHRQAITPTAQTLQNLSTDEQLAHHTNNQVILLEEILWQWL</sequence>
<proteinExistence type="predicted"/>
<dbReference type="RefSeq" id="WP_263076219.1">
    <property type="nucleotide sequence ID" value="NZ_CP089977.1"/>
</dbReference>
<evidence type="ECO:0000313" key="2">
    <source>
        <dbReference type="Proteomes" id="UP001063782"/>
    </source>
</evidence>
<organism evidence="1 2">
    <name type="scientific">Moraxella nasicaprae</name>
    <dbReference type="NCBI Taxonomy" id="2904122"/>
    <lineage>
        <taxon>Bacteria</taxon>
        <taxon>Pseudomonadati</taxon>
        <taxon>Pseudomonadota</taxon>
        <taxon>Gammaproteobacteria</taxon>
        <taxon>Moraxellales</taxon>
        <taxon>Moraxellaceae</taxon>
        <taxon>Moraxella</taxon>
    </lineage>
</organism>
<accession>A0ABY6F413</accession>
<name>A0ABY6F413_9GAMM</name>
<dbReference type="EMBL" id="CP089977">
    <property type="protein sequence ID" value="UXZ04727.1"/>
    <property type="molecule type" value="Genomic_DNA"/>
</dbReference>
<keyword evidence="2" id="KW-1185">Reference proteome</keyword>